<dbReference type="AlphaFoldDB" id="A0A0D9QCJ1"/>
<feature type="compositionally biased region" description="Low complexity" evidence="1">
    <location>
        <begin position="275"/>
        <end position="288"/>
    </location>
</feature>
<feature type="compositionally biased region" description="Gly residues" evidence="1">
    <location>
        <begin position="363"/>
        <end position="376"/>
    </location>
</feature>
<feature type="transmembrane region" description="Helical" evidence="2">
    <location>
        <begin position="621"/>
        <end position="638"/>
    </location>
</feature>
<keyword evidence="2" id="KW-0812">Transmembrane</keyword>
<feature type="non-terminal residue" evidence="4">
    <location>
        <position position="639"/>
    </location>
</feature>
<feature type="region of interest" description="Disordered" evidence="1">
    <location>
        <begin position="457"/>
        <end position="507"/>
    </location>
</feature>
<evidence type="ECO:0000259" key="3">
    <source>
        <dbReference type="Pfam" id="PF12887"/>
    </source>
</evidence>
<evidence type="ECO:0000313" key="5">
    <source>
        <dbReference type="Proteomes" id="UP000054561"/>
    </source>
</evidence>
<keyword evidence="2" id="KW-0472">Membrane</keyword>
<feature type="compositionally biased region" description="Basic and acidic residues" evidence="1">
    <location>
        <begin position="187"/>
        <end position="208"/>
    </location>
</feature>
<dbReference type="GeneID" id="24270964"/>
<feature type="region of interest" description="Disordered" evidence="1">
    <location>
        <begin position="275"/>
        <end position="429"/>
    </location>
</feature>
<dbReference type="OrthoDB" id="389533at2759"/>
<evidence type="ECO:0000256" key="2">
    <source>
        <dbReference type="SAM" id="Phobius"/>
    </source>
</evidence>
<feature type="compositionally biased region" description="Pro residues" evidence="1">
    <location>
        <begin position="378"/>
        <end position="388"/>
    </location>
</feature>
<dbReference type="InterPro" id="IPR024290">
    <property type="entry name" value="SICA_extracell_a"/>
</dbReference>
<accession>A0A0D9QCJ1</accession>
<gene>
    <name evidence="4" type="ORF">AK88_05650</name>
</gene>
<dbReference type="OMA" id="WHDMENI"/>
<feature type="compositionally biased region" description="Basic and acidic residues" evidence="1">
    <location>
        <begin position="465"/>
        <end position="487"/>
    </location>
</feature>
<name>A0A0D9QCJ1_PLAFR</name>
<proteinExistence type="predicted"/>
<evidence type="ECO:0000313" key="4">
    <source>
        <dbReference type="EMBL" id="KJP84718.1"/>
    </source>
</evidence>
<protein>
    <recommendedName>
        <fullName evidence="3">Schizont-infected cell agglutination extracellular alpha domain-containing protein</fullName>
    </recommendedName>
</protein>
<keyword evidence="2" id="KW-1133">Transmembrane helix</keyword>
<dbReference type="Pfam" id="PF12887">
    <property type="entry name" value="SICA_alpha"/>
    <property type="match status" value="1"/>
</dbReference>
<feature type="compositionally biased region" description="Low complexity" evidence="1">
    <location>
        <begin position="321"/>
        <end position="332"/>
    </location>
</feature>
<feature type="region of interest" description="Disordered" evidence="1">
    <location>
        <begin position="185"/>
        <end position="210"/>
    </location>
</feature>
<organism evidence="4 5">
    <name type="scientific">Plasmodium fragile</name>
    <dbReference type="NCBI Taxonomy" id="5857"/>
    <lineage>
        <taxon>Eukaryota</taxon>
        <taxon>Sar</taxon>
        <taxon>Alveolata</taxon>
        <taxon>Apicomplexa</taxon>
        <taxon>Aconoidasida</taxon>
        <taxon>Haemosporida</taxon>
        <taxon>Plasmodiidae</taxon>
        <taxon>Plasmodium</taxon>
        <taxon>Plasmodium (Plasmodium)</taxon>
    </lineage>
</organism>
<keyword evidence="5" id="KW-1185">Reference proteome</keyword>
<sequence>MEDESGVSTRLYAYIISNQTKVWHDMENIFQQMTAQIKTTNDHNTAICSGFFTNESGYNPSHRAICRQIVNIYMFMSGFQQVGRKWVKRQTQGNTAEFEKWVRCIMGNVALVEMFGQNCAHVEIAQTVSAYMKMEWNQFEFEHNSEICQELNYDKLIIGTKYVGLTMADWIRSWRKINRKGQVGNNREMKECQKNDSKREQGAEKDITNRGPIVRMFQEGEVHRIHKVVEYGQNLADDKRRGLIEKMKEGGNPDIKGIIEEIYQQLHVAGTPEAATPAAVHPPATTAPGESTAGTDKNKKKEDSSNGQVVTTTPEVPPTKVPEVPKAVVPEKNTPQAGSGPDSKGRNDEGLPDALPQPPSATGGTGGEGQGPGQGPAGPVPQPPPAAPPKATGAEDTGTKSPPPPEPARPAAGEGEPSQDSKETGKCSKGIQTYTVKNAGDGIHGATSSTAVSFASGAGTDDDCDQKSKDTEAGAAHADSKSKKDTQAPDAGVATNPDGQAHNTSSCTSSEFSCTSGALESVLHTLNDTVTSGGTQSASGGHNAGNAHAGNVDCTANPLHDSCDLRLEVPFVPSVKLSDGHFGPGATPAIRDLNHDGVGKEDVPIDIPDLTDTVLTATTPVLFFLASVTVAILGYSLWK</sequence>
<dbReference type="RefSeq" id="XP_012338675.1">
    <property type="nucleotide sequence ID" value="XM_012483252.1"/>
</dbReference>
<evidence type="ECO:0000256" key="1">
    <source>
        <dbReference type="SAM" id="MobiDB-lite"/>
    </source>
</evidence>
<dbReference type="VEuPathDB" id="PlasmoDB:AK88_05650"/>
<reference evidence="4 5" key="1">
    <citation type="submission" date="2014-03" db="EMBL/GenBank/DDBJ databases">
        <title>The Genome Sequence of Plasmodium fragile nilgiri.</title>
        <authorList>
            <consortium name="The Broad Institute Genomics Platform"/>
            <consortium name="The Broad Institute Genome Sequencing Center for Infectious Disease"/>
            <person name="Neafsey D."/>
            <person name="Duraisingh M."/>
            <person name="Young S.K."/>
            <person name="Zeng Q."/>
            <person name="Gargeya S."/>
            <person name="Abouelleil A."/>
            <person name="Alvarado L."/>
            <person name="Chapman S.B."/>
            <person name="Gainer-Dewar J."/>
            <person name="Goldberg J."/>
            <person name="Griggs A."/>
            <person name="Gujja S."/>
            <person name="Hansen M."/>
            <person name="Howarth C."/>
            <person name="Imamovic A."/>
            <person name="Larimer J."/>
            <person name="Pearson M."/>
            <person name="Poon T.W."/>
            <person name="Priest M."/>
            <person name="Roberts A."/>
            <person name="Saif S."/>
            <person name="Shea T."/>
            <person name="Sykes S."/>
            <person name="Wortman J."/>
            <person name="Nusbaum C."/>
            <person name="Birren B."/>
        </authorList>
    </citation>
    <scope>NUCLEOTIDE SEQUENCE [LARGE SCALE GENOMIC DNA]</scope>
    <source>
        <strain evidence="5">nilgiri</strain>
    </source>
</reference>
<dbReference type="Proteomes" id="UP000054561">
    <property type="component" value="Unassembled WGS sequence"/>
</dbReference>
<feature type="domain" description="Schizont-infected cell agglutination extracellular alpha" evidence="3">
    <location>
        <begin position="20"/>
        <end position="170"/>
    </location>
</feature>
<dbReference type="EMBL" id="KQ030428">
    <property type="protein sequence ID" value="KJP84718.1"/>
    <property type="molecule type" value="Genomic_DNA"/>
</dbReference>